<protein>
    <recommendedName>
        <fullName evidence="7">D,D-heptose 1,7-bisphosphate phosphatase</fullName>
    </recommendedName>
</protein>
<dbReference type="InterPro" id="IPR023214">
    <property type="entry name" value="HAD_sf"/>
</dbReference>
<sequence length="191" mass="21670">MRERKENYHLLSRIDKSWTLFLDRDGVINERIVGDYVRNISQFKFIPGTIEALKILRKIFGRIIIVTNQRGIARGLMTEEDLISIHDYMLNELRQNDVTIDGVYYCPHDITDNCSCRKPKPGMAFKARIDFPDIDFAKSIVVGDSESDVQFAINIAAIPVLISSGGKQSLGGLMVFDNLAEYAGFIRKLIP</sequence>
<evidence type="ECO:0000256" key="2">
    <source>
        <dbReference type="ARBA" id="ARBA00005628"/>
    </source>
</evidence>
<keyword evidence="6" id="KW-0119">Carbohydrate metabolism</keyword>
<gene>
    <name evidence="8" type="ORF">ENT78_03460</name>
</gene>
<evidence type="ECO:0000313" key="8">
    <source>
        <dbReference type="EMBL" id="HGU52570.1"/>
    </source>
</evidence>
<organism evidence="8">
    <name type="scientific">Fervidobacterium pennivorans</name>
    <dbReference type="NCBI Taxonomy" id="93466"/>
    <lineage>
        <taxon>Bacteria</taxon>
        <taxon>Thermotogati</taxon>
        <taxon>Thermotogota</taxon>
        <taxon>Thermotogae</taxon>
        <taxon>Thermotogales</taxon>
        <taxon>Fervidobacteriaceae</taxon>
        <taxon>Fervidobacterium</taxon>
    </lineage>
</organism>
<dbReference type="InterPro" id="IPR036412">
    <property type="entry name" value="HAD-like_sf"/>
</dbReference>
<evidence type="ECO:0000256" key="3">
    <source>
        <dbReference type="ARBA" id="ARBA00022490"/>
    </source>
</evidence>
<dbReference type="GO" id="GO:0046872">
    <property type="term" value="F:metal ion binding"/>
    <property type="evidence" value="ECO:0007669"/>
    <property type="project" value="UniProtKB-KW"/>
</dbReference>
<dbReference type="PANTHER" id="PTHR42891:SF1">
    <property type="entry name" value="D-GLYCERO-BETA-D-MANNO-HEPTOSE-1,7-BISPHOSPHATE 7-PHOSPHATASE"/>
    <property type="match status" value="1"/>
</dbReference>
<dbReference type="GO" id="GO:0005737">
    <property type="term" value="C:cytoplasm"/>
    <property type="evidence" value="ECO:0007669"/>
    <property type="project" value="UniProtKB-SubCell"/>
</dbReference>
<dbReference type="SUPFAM" id="SSF56784">
    <property type="entry name" value="HAD-like"/>
    <property type="match status" value="1"/>
</dbReference>
<dbReference type="Gene3D" id="3.40.50.1000">
    <property type="entry name" value="HAD superfamily/HAD-like"/>
    <property type="match status" value="1"/>
</dbReference>
<evidence type="ECO:0000256" key="4">
    <source>
        <dbReference type="ARBA" id="ARBA00022723"/>
    </source>
</evidence>
<reference evidence="8" key="1">
    <citation type="journal article" date="2020" name="mSystems">
        <title>Genome- and Community-Level Interaction Insights into Carbon Utilization and Element Cycling Functions of Hydrothermarchaeota in Hydrothermal Sediment.</title>
        <authorList>
            <person name="Zhou Z."/>
            <person name="Liu Y."/>
            <person name="Xu W."/>
            <person name="Pan J."/>
            <person name="Luo Z.H."/>
            <person name="Li M."/>
        </authorList>
    </citation>
    <scope>NUCLEOTIDE SEQUENCE [LARGE SCALE GENOMIC DNA]</scope>
    <source>
        <strain evidence="8">SpSt-61</strain>
    </source>
</reference>
<evidence type="ECO:0000256" key="6">
    <source>
        <dbReference type="ARBA" id="ARBA00023277"/>
    </source>
</evidence>
<dbReference type="InterPro" id="IPR006543">
    <property type="entry name" value="Histidinol-phos"/>
</dbReference>
<comment type="similarity">
    <text evidence="2">Belongs to the GmhB family.</text>
</comment>
<dbReference type="EMBL" id="DSZZ01000163">
    <property type="protein sequence ID" value="HGU52570.1"/>
    <property type="molecule type" value="Genomic_DNA"/>
</dbReference>
<dbReference type="AlphaFoldDB" id="A0A7V4KCB5"/>
<comment type="caution">
    <text evidence="8">The sequence shown here is derived from an EMBL/GenBank/DDBJ whole genome shotgun (WGS) entry which is preliminary data.</text>
</comment>
<dbReference type="CDD" id="cd07503">
    <property type="entry name" value="HAD_HisB-N"/>
    <property type="match status" value="1"/>
</dbReference>
<accession>A0A7V4KCB5</accession>
<name>A0A7V4KCB5_FERPE</name>
<dbReference type="PANTHER" id="PTHR42891">
    <property type="entry name" value="D-GLYCERO-BETA-D-MANNO-HEPTOSE-1,7-BISPHOSPHATE 7-PHOSPHATASE"/>
    <property type="match status" value="1"/>
</dbReference>
<dbReference type="GO" id="GO:0016791">
    <property type="term" value="F:phosphatase activity"/>
    <property type="evidence" value="ECO:0007669"/>
    <property type="project" value="InterPro"/>
</dbReference>
<dbReference type="InterPro" id="IPR006549">
    <property type="entry name" value="HAD-SF_hydro_IIIA"/>
</dbReference>
<dbReference type="NCBIfam" id="TIGR01662">
    <property type="entry name" value="HAD-SF-IIIA"/>
    <property type="match status" value="1"/>
</dbReference>
<evidence type="ECO:0000256" key="1">
    <source>
        <dbReference type="ARBA" id="ARBA00004496"/>
    </source>
</evidence>
<keyword evidence="5 8" id="KW-0378">Hydrolase</keyword>
<dbReference type="NCBIfam" id="TIGR01656">
    <property type="entry name" value="Histidinol-ppas"/>
    <property type="match status" value="1"/>
</dbReference>
<comment type="subcellular location">
    <subcellularLocation>
        <location evidence="1">Cytoplasm</location>
    </subcellularLocation>
</comment>
<evidence type="ECO:0000256" key="5">
    <source>
        <dbReference type="ARBA" id="ARBA00022801"/>
    </source>
</evidence>
<dbReference type="GO" id="GO:0005975">
    <property type="term" value="P:carbohydrate metabolic process"/>
    <property type="evidence" value="ECO:0007669"/>
    <property type="project" value="InterPro"/>
</dbReference>
<proteinExistence type="inferred from homology"/>
<keyword evidence="3" id="KW-0963">Cytoplasm</keyword>
<keyword evidence="4" id="KW-0479">Metal-binding</keyword>
<evidence type="ECO:0000256" key="7">
    <source>
        <dbReference type="ARBA" id="ARBA00031828"/>
    </source>
</evidence>
<dbReference type="Pfam" id="PF13242">
    <property type="entry name" value="Hydrolase_like"/>
    <property type="match status" value="1"/>
</dbReference>
<dbReference type="InterPro" id="IPR004446">
    <property type="entry name" value="Heptose_bisP_phosphatase"/>
</dbReference>